<keyword evidence="2" id="KW-0812">Transmembrane</keyword>
<dbReference type="AlphaFoldDB" id="A0A5C8I340"/>
<evidence type="ECO:0000313" key="4">
    <source>
        <dbReference type="EMBL" id="TXK12303.1"/>
    </source>
</evidence>
<dbReference type="RefSeq" id="WP_147893039.1">
    <property type="nucleotide sequence ID" value="NZ_BAAANR010000001.1"/>
</dbReference>
<feature type="region of interest" description="Disordered" evidence="1">
    <location>
        <begin position="1"/>
        <end position="26"/>
    </location>
</feature>
<keyword evidence="5" id="KW-1185">Reference proteome</keyword>
<dbReference type="Proteomes" id="UP000321034">
    <property type="component" value="Unassembled WGS sequence"/>
</dbReference>
<name>A0A5C8I340_9MICO</name>
<sequence length="197" mass="20281">MPNPTYPRDRFDDLADETGRVGAHRSENPRLRGGVILLWAVVATIVLVAAGIFGSLVVSGRIALFPTTAPTAAPLPEVAPVVDTTSTVIVLNASGQQGLATQTKDVLVTAGWNAESVLPGDAGGSFETTTVYYSQTDDEAAALGVADVIGGAQVAQSSQYDAYPVEDNPATEADETQAVRLVVVIGTDRVTGATPAS</sequence>
<reference evidence="4 5" key="1">
    <citation type="submission" date="2019-08" db="EMBL/GenBank/DDBJ databases">
        <authorList>
            <person name="Dong K."/>
        </authorList>
    </citation>
    <scope>NUCLEOTIDE SEQUENCE [LARGE SCALE GENOMIC DNA]</scope>
    <source>
        <strain evidence="4 5">JCM14558</strain>
    </source>
</reference>
<gene>
    <name evidence="4" type="ORF">FVP77_02135</name>
</gene>
<dbReference type="EMBL" id="VRSV01000001">
    <property type="protein sequence ID" value="TXK12303.1"/>
    <property type="molecule type" value="Genomic_DNA"/>
</dbReference>
<keyword evidence="2" id="KW-0472">Membrane</keyword>
<dbReference type="OrthoDB" id="5125199at2"/>
<feature type="domain" description="LytR/CpsA/Psr regulator C-terminal" evidence="3">
    <location>
        <begin position="87"/>
        <end position="188"/>
    </location>
</feature>
<proteinExistence type="predicted"/>
<feature type="transmembrane region" description="Helical" evidence="2">
    <location>
        <begin position="36"/>
        <end position="58"/>
    </location>
</feature>
<accession>A0A5C8I340</accession>
<dbReference type="Pfam" id="PF13399">
    <property type="entry name" value="LytR_C"/>
    <property type="match status" value="1"/>
</dbReference>
<evidence type="ECO:0000256" key="2">
    <source>
        <dbReference type="SAM" id="Phobius"/>
    </source>
</evidence>
<evidence type="ECO:0000259" key="3">
    <source>
        <dbReference type="Pfam" id="PF13399"/>
    </source>
</evidence>
<dbReference type="Gene3D" id="3.30.70.2390">
    <property type="match status" value="1"/>
</dbReference>
<keyword evidence="2" id="KW-1133">Transmembrane helix</keyword>
<evidence type="ECO:0000313" key="5">
    <source>
        <dbReference type="Proteomes" id="UP000321034"/>
    </source>
</evidence>
<dbReference type="InterPro" id="IPR027381">
    <property type="entry name" value="LytR/CpsA/Psr_C"/>
</dbReference>
<comment type="caution">
    <text evidence="4">The sequence shown here is derived from an EMBL/GenBank/DDBJ whole genome shotgun (WGS) entry which is preliminary data.</text>
</comment>
<organism evidence="4 5">
    <name type="scientific">Microbacterium hatanonis</name>
    <dbReference type="NCBI Taxonomy" id="404366"/>
    <lineage>
        <taxon>Bacteria</taxon>
        <taxon>Bacillati</taxon>
        <taxon>Actinomycetota</taxon>
        <taxon>Actinomycetes</taxon>
        <taxon>Micrococcales</taxon>
        <taxon>Microbacteriaceae</taxon>
        <taxon>Microbacterium</taxon>
    </lineage>
</organism>
<evidence type="ECO:0000256" key="1">
    <source>
        <dbReference type="SAM" id="MobiDB-lite"/>
    </source>
</evidence>
<feature type="compositionally biased region" description="Basic and acidic residues" evidence="1">
    <location>
        <begin position="7"/>
        <end position="26"/>
    </location>
</feature>
<protein>
    <submittedName>
        <fullName evidence="4">LytR family transcriptional regulator</fullName>
    </submittedName>
</protein>